<name>A0A7G8BJE1_9BACT</name>
<accession>A0A7G8BJE1</accession>
<dbReference type="EMBL" id="CP060394">
    <property type="protein sequence ID" value="QNI32661.1"/>
    <property type="molecule type" value="Genomic_DNA"/>
</dbReference>
<evidence type="ECO:0000313" key="2">
    <source>
        <dbReference type="EMBL" id="QNI32661.1"/>
    </source>
</evidence>
<dbReference type="RefSeq" id="WP_186743615.1">
    <property type="nucleotide sequence ID" value="NZ_CP060394.1"/>
</dbReference>
<dbReference type="KEGG" id="adin:H7849_01175"/>
<dbReference type="Proteomes" id="UP000515312">
    <property type="component" value="Chromosome"/>
</dbReference>
<organism evidence="2 3">
    <name type="scientific">Alloacidobacterium dinghuense</name>
    <dbReference type="NCBI Taxonomy" id="2763107"/>
    <lineage>
        <taxon>Bacteria</taxon>
        <taxon>Pseudomonadati</taxon>
        <taxon>Acidobacteriota</taxon>
        <taxon>Terriglobia</taxon>
        <taxon>Terriglobales</taxon>
        <taxon>Acidobacteriaceae</taxon>
        <taxon>Alloacidobacterium</taxon>
    </lineage>
</organism>
<proteinExistence type="predicted"/>
<evidence type="ECO:0000256" key="1">
    <source>
        <dbReference type="SAM" id="SignalP"/>
    </source>
</evidence>
<dbReference type="AlphaFoldDB" id="A0A7G8BJE1"/>
<evidence type="ECO:0000313" key="3">
    <source>
        <dbReference type="Proteomes" id="UP000515312"/>
    </source>
</evidence>
<feature type="chain" id="PRO_5028858727" evidence="1">
    <location>
        <begin position="24"/>
        <end position="339"/>
    </location>
</feature>
<reference evidence="2 3" key="1">
    <citation type="submission" date="2020-08" db="EMBL/GenBank/DDBJ databases">
        <title>Edaphobacter telluris sp. nov. and Acidobacterium dinghuensis sp. nov., two acidobacteria isolated from forest soil.</title>
        <authorList>
            <person name="Fu J."/>
            <person name="Qiu L."/>
        </authorList>
    </citation>
    <scope>NUCLEOTIDE SEQUENCE [LARGE SCALE GENOMIC DNA]</scope>
    <source>
        <strain evidence="2">4Y35</strain>
    </source>
</reference>
<protein>
    <submittedName>
        <fullName evidence="2">Uncharacterized protein</fullName>
    </submittedName>
</protein>
<feature type="signal peptide" evidence="1">
    <location>
        <begin position="1"/>
        <end position="23"/>
    </location>
</feature>
<sequence length="339" mass="36230">MKKQISALFMSFVVLLPVSLAYADVTVSNLVDGVQVSSPFSLQANAFTCGQQSTAAMGYSFDSRTDTTIIHADAVNQLVTAPALGAHTLHVKCWGVYGAAGVANVSLIVTNGPSIPTRATVVHNIQQLTSWSGNYDPGTPGAAWGYTALVNTPSLSGQARQFSMSYLNYGGQLFSTSFGIDTSATHFVYDAQVYISGSAAGIANLEMDLNQVIANGQTIIYGFQCDGYAGAWDYTINSGSPTWYVDTWVNSGTPCPPPSTWSVNTWHHVQIVASRDAYGNVTYESVWFDGVQSLLNFAFGKSAFALGWGSTLLTNFQIDGLGPGGSATVYLDNFTVYRW</sequence>
<keyword evidence="3" id="KW-1185">Reference proteome</keyword>
<gene>
    <name evidence="2" type="ORF">H7849_01175</name>
</gene>
<keyword evidence="1" id="KW-0732">Signal</keyword>